<evidence type="ECO:0000256" key="10">
    <source>
        <dbReference type="ARBA" id="ARBA00023180"/>
    </source>
</evidence>
<keyword evidence="6" id="KW-0677">Repeat</keyword>
<evidence type="ECO:0000256" key="9">
    <source>
        <dbReference type="ARBA" id="ARBA00023170"/>
    </source>
</evidence>
<dbReference type="Gene3D" id="3.80.10.10">
    <property type="entry name" value="Ribonuclease Inhibitor"/>
    <property type="match status" value="3"/>
</dbReference>
<evidence type="ECO:0000256" key="5">
    <source>
        <dbReference type="ARBA" id="ARBA00022729"/>
    </source>
</evidence>
<dbReference type="GO" id="GO:0016020">
    <property type="term" value="C:membrane"/>
    <property type="evidence" value="ECO:0007669"/>
    <property type="project" value="UniProtKB-SubCell"/>
</dbReference>
<keyword evidence="3" id="KW-0433">Leucine-rich repeat</keyword>
<dbReference type="Pfam" id="PF13855">
    <property type="entry name" value="LRR_8"/>
    <property type="match status" value="1"/>
</dbReference>
<gene>
    <name evidence="11" type="ORF">Ddye_011450</name>
</gene>
<dbReference type="Pfam" id="PF00560">
    <property type="entry name" value="LRR_1"/>
    <property type="match status" value="5"/>
</dbReference>
<evidence type="ECO:0000256" key="4">
    <source>
        <dbReference type="ARBA" id="ARBA00022692"/>
    </source>
</evidence>
<evidence type="ECO:0000313" key="12">
    <source>
        <dbReference type="Proteomes" id="UP001280121"/>
    </source>
</evidence>
<evidence type="ECO:0000256" key="6">
    <source>
        <dbReference type="ARBA" id="ARBA00022737"/>
    </source>
</evidence>
<evidence type="ECO:0000256" key="7">
    <source>
        <dbReference type="ARBA" id="ARBA00022989"/>
    </source>
</evidence>
<comment type="similarity">
    <text evidence="2">Belongs to the RLP family.</text>
</comment>
<dbReference type="Proteomes" id="UP001280121">
    <property type="component" value="Unassembled WGS sequence"/>
</dbReference>
<dbReference type="PANTHER" id="PTHR48063:SF101">
    <property type="entry name" value="LRR RECEPTOR-LIKE SERINE_THREONINE-PROTEIN KINASE FLS2"/>
    <property type="match status" value="1"/>
</dbReference>
<dbReference type="InterPro" id="IPR032675">
    <property type="entry name" value="LRR_dom_sf"/>
</dbReference>
<organism evidence="11 12">
    <name type="scientific">Dipteronia dyeriana</name>
    <dbReference type="NCBI Taxonomy" id="168575"/>
    <lineage>
        <taxon>Eukaryota</taxon>
        <taxon>Viridiplantae</taxon>
        <taxon>Streptophyta</taxon>
        <taxon>Embryophyta</taxon>
        <taxon>Tracheophyta</taxon>
        <taxon>Spermatophyta</taxon>
        <taxon>Magnoliopsida</taxon>
        <taxon>eudicotyledons</taxon>
        <taxon>Gunneridae</taxon>
        <taxon>Pentapetalae</taxon>
        <taxon>rosids</taxon>
        <taxon>malvids</taxon>
        <taxon>Sapindales</taxon>
        <taxon>Sapindaceae</taxon>
        <taxon>Hippocastanoideae</taxon>
        <taxon>Acereae</taxon>
        <taxon>Dipteronia</taxon>
    </lineage>
</organism>
<accession>A0AAE0CGY8</accession>
<keyword evidence="12" id="KW-1185">Reference proteome</keyword>
<keyword evidence="7" id="KW-1133">Transmembrane helix</keyword>
<dbReference type="SUPFAM" id="SSF52058">
    <property type="entry name" value="L domain-like"/>
    <property type="match status" value="2"/>
</dbReference>
<dbReference type="AlphaFoldDB" id="A0AAE0CGY8"/>
<keyword evidence="5" id="KW-0732">Signal</keyword>
<protein>
    <submittedName>
        <fullName evidence="11">Uncharacterized protein</fullName>
    </submittedName>
</protein>
<dbReference type="EMBL" id="JANJYI010000004">
    <property type="protein sequence ID" value="KAK2651594.1"/>
    <property type="molecule type" value="Genomic_DNA"/>
</dbReference>
<dbReference type="InterPro" id="IPR001611">
    <property type="entry name" value="Leu-rich_rpt"/>
</dbReference>
<comment type="subcellular location">
    <subcellularLocation>
        <location evidence="1">Membrane</location>
        <topology evidence="1">Single-pass type I membrane protein</topology>
    </subcellularLocation>
</comment>
<proteinExistence type="inferred from homology"/>
<evidence type="ECO:0000256" key="1">
    <source>
        <dbReference type="ARBA" id="ARBA00004479"/>
    </source>
</evidence>
<keyword evidence="4" id="KW-0812">Transmembrane</keyword>
<evidence type="ECO:0000256" key="8">
    <source>
        <dbReference type="ARBA" id="ARBA00023136"/>
    </source>
</evidence>
<dbReference type="PANTHER" id="PTHR48063">
    <property type="entry name" value="LRR RECEPTOR-LIKE KINASE"/>
    <property type="match status" value="1"/>
</dbReference>
<dbReference type="FunFam" id="3.80.10.10:FF:000041">
    <property type="entry name" value="LRR receptor-like serine/threonine-protein kinase ERECTA"/>
    <property type="match status" value="1"/>
</dbReference>
<evidence type="ECO:0000256" key="2">
    <source>
        <dbReference type="ARBA" id="ARBA00009592"/>
    </source>
</evidence>
<keyword evidence="9" id="KW-0675">Receptor</keyword>
<evidence type="ECO:0000256" key="3">
    <source>
        <dbReference type="ARBA" id="ARBA00022614"/>
    </source>
</evidence>
<reference evidence="11" key="1">
    <citation type="journal article" date="2023" name="Plant J.">
        <title>Genome sequences and population genomics provide insights into the demographic history, inbreeding, and mutation load of two 'living fossil' tree species of Dipteronia.</title>
        <authorList>
            <person name="Feng Y."/>
            <person name="Comes H.P."/>
            <person name="Chen J."/>
            <person name="Zhu S."/>
            <person name="Lu R."/>
            <person name="Zhang X."/>
            <person name="Li P."/>
            <person name="Qiu J."/>
            <person name="Olsen K.M."/>
            <person name="Qiu Y."/>
        </authorList>
    </citation>
    <scope>NUCLEOTIDE SEQUENCE</scope>
    <source>
        <strain evidence="11">KIB01</strain>
    </source>
</reference>
<keyword evidence="10" id="KW-0325">Glycoprotein</keyword>
<name>A0AAE0CGY8_9ROSI</name>
<evidence type="ECO:0000313" key="11">
    <source>
        <dbReference type="EMBL" id="KAK2651594.1"/>
    </source>
</evidence>
<comment type="caution">
    <text evidence="11">The sequence shown here is derived from an EMBL/GenBank/DDBJ whole genome shotgun (WGS) entry which is preliminary data.</text>
</comment>
<keyword evidence="8" id="KW-0472">Membrane</keyword>
<dbReference type="InterPro" id="IPR046956">
    <property type="entry name" value="RLP23-like"/>
</dbReference>
<sequence>MLSQTQHLFSILISMEIKLMVSMQKPSQTLYLYSNNFTVQLSDLLFNLSDCTKGALESLTLSDNMLCGSLPDFTEFISLKELDISYNRLNAITRTSIGQPLKLELLDISSNSLDGTITEVHMPSLPELNFFYLSSNLLLTLNFSSGWIPSFQLQTIRLRACKQGPHFPKWLQTQKNFSELDISNNQISDTIPTWFWDLSPNLVFLNLSYNHMKGMLPDLSLKFVGRYPGIDLSSNDFAGPIPLVPSNVTSLNLSKNKFSGSISFLCSVSGETLSYLDLSDNLLSGELPNCLWPFENLNVLHLANNNFSGKFPDLMGSTCSVESLNLRNNNFIGELPRSLNMCNQLQIFDVGDNNFSGTIPTWIGDSFPKLIVLALRSNLFNGSIPLQLCQLSNIQLVDFCLNNISGTIPKCLNNLTAIVQNLRFDSTISIGYTFFF</sequence>